<protein>
    <recommendedName>
        <fullName evidence="3">C2H2-type domain-containing protein</fullName>
    </recommendedName>
</protein>
<dbReference type="InterPro" id="IPR013087">
    <property type="entry name" value="Znf_C2H2_type"/>
</dbReference>
<dbReference type="PROSITE" id="PS50157">
    <property type="entry name" value="ZINC_FINGER_C2H2_2"/>
    <property type="match status" value="1"/>
</dbReference>
<dbReference type="RefSeq" id="XP_023631926.1">
    <property type="nucleotide sequence ID" value="XM_023776158.1"/>
</dbReference>
<name>A0A2D3VAV6_9PEZI</name>
<feature type="compositionally biased region" description="Basic residues" evidence="2">
    <location>
        <begin position="43"/>
        <end position="52"/>
    </location>
</feature>
<evidence type="ECO:0000256" key="1">
    <source>
        <dbReference type="PROSITE-ProRule" id="PRU00042"/>
    </source>
</evidence>
<dbReference type="EMBL" id="FJUY01000025">
    <property type="protein sequence ID" value="CZT25203.1"/>
    <property type="molecule type" value="Genomic_DNA"/>
</dbReference>
<keyword evidence="1" id="KW-0862">Zinc</keyword>
<dbReference type="AlphaFoldDB" id="A0A2D3VAV6"/>
<dbReference type="OrthoDB" id="6910977at2759"/>
<dbReference type="SUPFAM" id="SSF57667">
    <property type="entry name" value="beta-beta-alpha zinc fingers"/>
    <property type="match status" value="1"/>
</dbReference>
<organism evidence="4 5">
    <name type="scientific">Ramularia collo-cygni</name>
    <dbReference type="NCBI Taxonomy" id="112498"/>
    <lineage>
        <taxon>Eukaryota</taxon>
        <taxon>Fungi</taxon>
        <taxon>Dikarya</taxon>
        <taxon>Ascomycota</taxon>
        <taxon>Pezizomycotina</taxon>
        <taxon>Dothideomycetes</taxon>
        <taxon>Dothideomycetidae</taxon>
        <taxon>Mycosphaerellales</taxon>
        <taxon>Mycosphaerellaceae</taxon>
        <taxon>Ramularia</taxon>
    </lineage>
</organism>
<dbReference type="GO" id="GO:0008270">
    <property type="term" value="F:zinc ion binding"/>
    <property type="evidence" value="ECO:0007669"/>
    <property type="project" value="UniProtKB-KW"/>
</dbReference>
<feature type="domain" description="C2H2-type" evidence="3">
    <location>
        <begin position="15"/>
        <end position="33"/>
    </location>
</feature>
<dbReference type="Gene3D" id="3.30.160.60">
    <property type="entry name" value="Classic Zinc Finger"/>
    <property type="match status" value="1"/>
</dbReference>
<accession>A0A2D3VAV6</accession>
<evidence type="ECO:0000259" key="3">
    <source>
        <dbReference type="PROSITE" id="PS50157"/>
    </source>
</evidence>
<evidence type="ECO:0000256" key="2">
    <source>
        <dbReference type="SAM" id="MobiDB-lite"/>
    </source>
</evidence>
<gene>
    <name evidence="4" type="ORF">RCC_10932</name>
</gene>
<reference evidence="4 5" key="1">
    <citation type="submission" date="2016-03" db="EMBL/GenBank/DDBJ databases">
        <authorList>
            <person name="Ploux O."/>
        </authorList>
    </citation>
    <scope>NUCLEOTIDE SEQUENCE [LARGE SCALE GENOMIC DNA]</scope>
    <source>
        <strain evidence="4 5">URUG2</strain>
    </source>
</reference>
<keyword evidence="5" id="KW-1185">Reference proteome</keyword>
<dbReference type="Proteomes" id="UP000225277">
    <property type="component" value="Unassembled WGS sequence"/>
</dbReference>
<dbReference type="STRING" id="112498.A0A2D3VAV6"/>
<evidence type="ECO:0000313" key="4">
    <source>
        <dbReference type="EMBL" id="CZT25203.1"/>
    </source>
</evidence>
<keyword evidence="1" id="KW-0863">Zinc-finger</keyword>
<evidence type="ECO:0000313" key="5">
    <source>
        <dbReference type="Proteomes" id="UP000225277"/>
    </source>
</evidence>
<feature type="region of interest" description="Disordered" evidence="2">
    <location>
        <begin position="35"/>
        <end position="80"/>
    </location>
</feature>
<sequence length="80" mass="9321">MTRHQESVHVKSRKFQCAMCNGSFARKDTLRRHIDDGCPQRAEHKKHIKRERRASDTQLSSRHPGDFSGDFVAPKMEQDD</sequence>
<keyword evidence="1" id="KW-0479">Metal-binding</keyword>
<dbReference type="InterPro" id="IPR036236">
    <property type="entry name" value="Znf_C2H2_sf"/>
</dbReference>
<proteinExistence type="predicted"/>
<dbReference type="GeneID" id="35605967"/>